<dbReference type="SUPFAM" id="SSF47370">
    <property type="entry name" value="Bromodomain"/>
    <property type="match status" value="1"/>
</dbReference>
<dbReference type="PANTHER" id="PTHR47343">
    <property type="entry name" value="TRANSCRIPTIONAL ACTIVATOR SPT7"/>
    <property type="match status" value="1"/>
</dbReference>
<dbReference type="InterPro" id="IPR036427">
    <property type="entry name" value="Bromodomain-like_sf"/>
</dbReference>
<dbReference type="Proteomes" id="UP000292362">
    <property type="component" value="Unassembled WGS sequence"/>
</dbReference>
<dbReference type="Pfam" id="PF00439">
    <property type="entry name" value="Bromodomain"/>
    <property type="match status" value="1"/>
</dbReference>
<dbReference type="VEuPathDB" id="MicrosporidiaDB:CWI37_1716p0010"/>
<dbReference type="GO" id="GO:0046695">
    <property type="term" value="C:SLIK (SAGA-like) complex"/>
    <property type="evidence" value="ECO:0007669"/>
    <property type="project" value="InterPro"/>
</dbReference>
<dbReference type="InterPro" id="IPR001487">
    <property type="entry name" value="Bromodomain"/>
</dbReference>
<reference evidence="4 5" key="1">
    <citation type="submission" date="2017-12" db="EMBL/GenBank/DDBJ databases">
        <authorList>
            <person name="Pombert J.-F."/>
            <person name="Haag K.L."/>
            <person name="Ebert D."/>
        </authorList>
    </citation>
    <scope>NUCLEOTIDE SEQUENCE [LARGE SCALE GENOMIC DNA]</scope>
    <source>
        <strain evidence="4">FI-OER-3-3</strain>
    </source>
</reference>
<dbReference type="PROSITE" id="PS50014">
    <property type="entry name" value="BROMODOMAIN_2"/>
    <property type="match status" value="1"/>
</dbReference>
<organism evidence="4 5">
    <name type="scientific">Hamiltosporidium tvaerminnensis</name>
    <dbReference type="NCBI Taxonomy" id="1176355"/>
    <lineage>
        <taxon>Eukaryota</taxon>
        <taxon>Fungi</taxon>
        <taxon>Fungi incertae sedis</taxon>
        <taxon>Microsporidia</taxon>
        <taxon>Dubosqiidae</taxon>
        <taxon>Hamiltosporidium</taxon>
    </lineage>
</organism>
<feature type="domain" description="Bromo" evidence="3">
    <location>
        <begin position="51"/>
        <end position="111"/>
    </location>
</feature>
<gene>
    <name evidence="4" type="ORF">CWI37_1716p0010</name>
</gene>
<accession>A0A4Q9KUM8</accession>
<comment type="caution">
    <text evidence="4">The sequence shown here is derived from an EMBL/GenBank/DDBJ whole genome shotgun (WGS) entry which is preliminary data.</text>
</comment>
<evidence type="ECO:0000256" key="2">
    <source>
        <dbReference type="PROSITE-ProRule" id="PRU00035"/>
    </source>
</evidence>
<evidence type="ECO:0000256" key="1">
    <source>
        <dbReference type="ARBA" id="ARBA00023117"/>
    </source>
</evidence>
<dbReference type="PRINTS" id="PR00503">
    <property type="entry name" value="BROMODOMAIN"/>
</dbReference>
<dbReference type="AlphaFoldDB" id="A0A4Q9KUM8"/>
<protein>
    <recommendedName>
        <fullName evidence="3">Bromo domain-containing protein</fullName>
    </recommendedName>
</protein>
<dbReference type="InterPro" id="IPR037782">
    <property type="entry name" value="Spt7"/>
</dbReference>
<dbReference type="SMART" id="SM00297">
    <property type="entry name" value="BROMO"/>
    <property type="match status" value="1"/>
</dbReference>
<keyword evidence="1 2" id="KW-0103">Bromodomain</keyword>
<sequence>MYSLLSPDDLEEEIPFSIKILCSSVEKTKFIKEVLIPPIKKYQAILYTLKTNTPYSLPFLQKVSKKEAPDYLKIISKPMDLGLISRKINNYSVEGFYNDLELVWRNCFKYNCNNIFSEYCCRMKELCYKVLEYNGIGVGIEGVIDSRRVEEGVIDSRGVVEGVIDSRGVVEGVIDSRRVEEGVIDSRGVVEGVIDSRGVVEGVIDSRGVVEGVIDSRGVVEGVIDSRGVVEGVIDSRGVVEGVIDSRGVVEGVIDSRGVVEGVIDSRGVEEGVIDRFNKLEGVSNNTDTYHPVNNCTDTYHHVRPKEYWCYGRTGEMMGYYYSRECNNTLLYESIDNYKDMLEGVNDKDMLEGVNDSTSINTPLNNSIGNNTPLNDSTSINTPLNTSIGNNTPLLTHHTNNTPLIPMWDGEFLCNSFPVNYIKSDVSKVGVLFINKYKNMIGLEEIKWGFQKEFKGGVYFKGKRNLKVSFLDKECVKSVIGDLFVIEVGKVGFKRVSKMAVDIAVDVLYKRVIVIKRVLIIRSVINRVLIIRSVIKRVLIIRSVIKRVLTMRVVDKRVLTMRVVDKSVLTTIFKINRVLTTIFKINRVLTTIFKINRVLIYILIIKRVLTTTIIKRVSRNLLSNKGC</sequence>
<name>A0A4Q9KUM8_9MICR</name>
<dbReference type="GO" id="GO:0006357">
    <property type="term" value="P:regulation of transcription by RNA polymerase II"/>
    <property type="evidence" value="ECO:0007669"/>
    <property type="project" value="TreeGrafter"/>
</dbReference>
<dbReference type="PANTHER" id="PTHR47343:SF1">
    <property type="entry name" value="TRANSCRIPTIONAL ACTIVATOR SPT7"/>
    <property type="match status" value="1"/>
</dbReference>
<dbReference type="Gene3D" id="1.20.920.10">
    <property type="entry name" value="Bromodomain-like"/>
    <property type="match status" value="1"/>
</dbReference>
<dbReference type="GO" id="GO:0006325">
    <property type="term" value="P:chromatin organization"/>
    <property type="evidence" value="ECO:0007669"/>
    <property type="project" value="UniProtKB-ARBA"/>
</dbReference>
<evidence type="ECO:0000313" key="5">
    <source>
        <dbReference type="Proteomes" id="UP000292362"/>
    </source>
</evidence>
<evidence type="ECO:0000313" key="4">
    <source>
        <dbReference type="EMBL" id="TBT98528.1"/>
    </source>
</evidence>
<proteinExistence type="predicted"/>
<evidence type="ECO:0000259" key="3">
    <source>
        <dbReference type="PROSITE" id="PS50014"/>
    </source>
</evidence>
<dbReference type="EMBL" id="PITJ01001716">
    <property type="protein sequence ID" value="TBT98528.1"/>
    <property type="molecule type" value="Genomic_DNA"/>
</dbReference>
<dbReference type="GO" id="GO:0000124">
    <property type="term" value="C:SAGA complex"/>
    <property type="evidence" value="ECO:0007669"/>
    <property type="project" value="InterPro"/>
</dbReference>
<dbReference type="GO" id="GO:0005198">
    <property type="term" value="F:structural molecule activity"/>
    <property type="evidence" value="ECO:0007669"/>
    <property type="project" value="TreeGrafter"/>
</dbReference>